<dbReference type="Pfam" id="PF01965">
    <property type="entry name" value="DJ-1_PfpI"/>
    <property type="match status" value="1"/>
</dbReference>
<dbReference type="RefSeq" id="WP_380014631.1">
    <property type="nucleotide sequence ID" value="NZ_JBHLYR010000060.1"/>
</dbReference>
<keyword evidence="3" id="KW-1185">Reference proteome</keyword>
<accession>A0ABV6B5T3</accession>
<keyword evidence="2" id="KW-0456">Lyase</keyword>
<dbReference type="InterPro" id="IPR052158">
    <property type="entry name" value="INH-QAR"/>
</dbReference>
<gene>
    <name evidence="2" type="ORF">ACFFLM_19990</name>
</gene>
<proteinExistence type="predicted"/>
<feature type="domain" description="DJ-1/PfpI" evidence="1">
    <location>
        <begin position="5"/>
        <end position="176"/>
    </location>
</feature>
<dbReference type="SUPFAM" id="SSF52317">
    <property type="entry name" value="Class I glutamine amidotransferase-like"/>
    <property type="match status" value="1"/>
</dbReference>
<dbReference type="Gene3D" id="3.40.50.880">
    <property type="match status" value="1"/>
</dbReference>
<dbReference type="InterPro" id="IPR029062">
    <property type="entry name" value="Class_I_gatase-like"/>
</dbReference>
<evidence type="ECO:0000313" key="2">
    <source>
        <dbReference type="EMBL" id="MFB9994241.1"/>
    </source>
</evidence>
<protein>
    <submittedName>
        <fullName evidence="2">DJ-1/PfpI family protein</fullName>
        <ecNumber evidence="2">4.2.1.-</ecNumber>
    </submittedName>
</protein>
<dbReference type="EMBL" id="JBHLYR010000060">
    <property type="protein sequence ID" value="MFB9994241.1"/>
    <property type="molecule type" value="Genomic_DNA"/>
</dbReference>
<organism evidence="2 3">
    <name type="scientific">Deinococcus oregonensis</name>
    <dbReference type="NCBI Taxonomy" id="1805970"/>
    <lineage>
        <taxon>Bacteria</taxon>
        <taxon>Thermotogati</taxon>
        <taxon>Deinococcota</taxon>
        <taxon>Deinococci</taxon>
        <taxon>Deinococcales</taxon>
        <taxon>Deinococcaceae</taxon>
        <taxon>Deinococcus</taxon>
    </lineage>
</organism>
<dbReference type="Proteomes" id="UP001589733">
    <property type="component" value="Unassembled WGS sequence"/>
</dbReference>
<dbReference type="EC" id="4.2.1.-" evidence="2"/>
<evidence type="ECO:0000313" key="3">
    <source>
        <dbReference type="Proteomes" id="UP001589733"/>
    </source>
</evidence>
<comment type="caution">
    <text evidence="2">The sequence shown here is derived from an EMBL/GenBank/DDBJ whole genome shotgun (WGS) entry which is preliminary data.</text>
</comment>
<dbReference type="PANTHER" id="PTHR43130">
    <property type="entry name" value="ARAC-FAMILY TRANSCRIPTIONAL REGULATOR"/>
    <property type="match status" value="1"/>
</dbReference>
<dbReference type="InterPro" id="IPR002818">
    <property type="entry name" value="DJ-1/PfpI"/>
</dbReference>
<evidence type="ECO:0000259" key="1">
    <source>
        <dbReference type="Pfam" id="PF01965"/>
    </source>
</evidence>
<sequence>MTRTIGLLVFDEIEVLDLGGPFEVLSVASRLAERGGEPRPFQVLLIAAQPGPIVARGGLRVLPDLLLEDAPQLDVLIVPGGVVDAVAADQRVTAWVQRQAQQVELLASVCTGAFVLAGAGLLNGLNVTTHWEDQADLARLFPALNVVSEVSWVDQGRVVTSGGISAGIDMTLHLVERLHSRALAERTARQMEYRWNEVGA</sequence>
<dbReference type="GO" id="GO:0016829">
    <property type="term" value="F:lyase activity"/>
    <property type="evidence" value="ECO:0007669"/>
    <property type="project" value="UniProtKB-KW"/>
</dbReference>
<dbReference type="CDD" id="cd03139">
    <property type="entry name" value="GATase1_PfpI_2"/>
    <property type="match status" value="1"/>
</dbReference>
<name>A0ABV6B5T3_9DEIO</name>
<dbReference type="PANTHER" id="PTHR43130:SF14">
    <property type="entry name" value="DJ-1_PFPI DOMAIN-CONTAINING PROTEIN"/>
    <property type="match status" value="1"/>
</dbReference>
<reference evidence="2 3" key="1">
    <citation type="submission" date="2024-09" db="EMBL/GenBank/DDBJ databases">
        <authorList>
            <person name="Sun Q."/>
            <person name="Mori K."/>
        </authorList>
    </citation>
    <scope>NUCLEOTIDE SEQUENCE [LARGE SCALE GENOMIC DNA]</scope>
    <source>
        <strain evidence="2 3">JCM 13503</strain>
    </source>
</reference>